<feature type="transmembrane region" description="Helical" evidence="17">
    <location>
        <begin position="152"/>
        <end position="173"/>
    </location>
</feature>
<keyword evidence="6 16" id="KW-1003">Cell membrane</keyword>
<feature type="transmembrane region" description="Helical" evidence="17">
    <location>
        <begin position="185"/>
        <end position="205"/>
    </location>
</feature>
<feature type="transmembrane region" description="Helical" evidence="17">
    <location>
        <begin position="239"/>
        <end position="257"/>
    </location>
</feature>
<evidence type="ECO:0000256" key="17">
    <source>
        <dbReference type="SAM" id="Phobius"/>
    </source>
</evidence>
<feature type="transmembrane region" description="Helical" evidence="17">
    <location>
        <begin position="86"/>
        <end position="107"/>
    </location>
</feature>
<comment type="function">
    <text evidence="1 16">The transhydrogenation between NADH and NADP is coupled to respiration and ATP hydrolysis and functions as a proton pump across the membrane.</text>
</comment>
<dbReference type="InterPro" id="IPR034300">
    <property type="entry name" value="PNTB-like"/>
</dbReference>
<dbReference type="Gene3D" id="3.40.50.1220">
    <property type="entry name" value="TPP-binding domain"/>
    <property type="match status" value="1"/>
</dbReference>
<dbReference type="GO" id="GO:0050661">
    <property type="term" value="F:NADP binding"/>
    <property type="evidence" value="ECO:0007669"/>
    <property type="project" value="InterPro"/>
</dbReference>
<comment type="catalytic activity">
    <reaction evidence="14 16">
        <text>NAD(+) + NADPH + H(+)(in) = NADH + NADP(+) + H(+)(out)</text>
        <dbReference type="Rhea" id="RHEA:47992"/>
        <dbReference type="ChEBI" id="CHEBI:15378"/>
        <dbReference type="ChEBI" id="CHEBI:57540"/>
        <dbReference type="ChEBI" id="CHEBI:57783"/>
        <dbReference type="ChEBI" id="CHEBI:57945"/>
        <dbReference type="ChEBI" id="CHEBI:58349"/>
        <dbReference type="EC" id="7.1.1.1"/>
    </reaction>
</comment>
<evidence type="ECO:0000256" key="12">
    <source>
        <dbReference type="ARBA" id="ARBA00023027"/>
    </source>
</evidence>
<evidence type="ECO:0000256" key="15">
    <source>
        <dbReference type="ARBA" id="ARBA00066047"/>
    </source>
</evidence>
<feature type="transmembrane region" description="Helical" evidence="17">
    <location>
        <begin position="263"/>
        <end position="283"/>
    </location>
</feature>
<accession>A0A497ZI05</accession>
<dbReference type="GO" id="GO:0008750">
    <property type="term" value="F:proton-translocating NAD(P)+ transhydrogenase activity"/>
    <property type="evidence" value="ECO:0007669"/>
    <property type="project" value="UniProtKB-EC"/>
</dbReference>
<keyword evidence="20" id="KW-1185">Reference proteome</keyword>
<evidence type="ECO:0000256" key="9">
    <source>
        <dbReference type="ARBA" id="ARBA00022857"/>
    </source>
</evidence>
<comment type="caution">
    <text evidence="19">The sequence shown here is derived from an EMBL/GenBank/DDBJ whole genome shotgun (WGS) entry which is preliminary data.</text>
</comment>
<reference evidence="19 20" key="1">
    <citation type="submission" date="2018-10" db="EMBL/GenBank/DDBJ databases">
        <title>Genomic Encyclopedia of Archaeal and Bacterial Type Strains, Phase II (KMG-II): from individual species to whole genera.</title>
        <authorList>
            <person name="Goeker M."/>
        </authorList>
    </citation>
    <scope>NUCLEOTIDE SEQUENCE [LARGE SCALE GENOMIC DNA]</scope>
    <source>
        <strain evidence="19 20">DSM 29317</strain>
    </source>
</reference>
<feature type="transmembrane region" description="Helical" evidence="17">
    <location>
        <begin position="56"/>
        <end position="74"/>
    </location>
</feature>
<comment type="subunit">
    <text evidence="15">Complex of an alpha and a beta chain; in Rhodospirillum, the alpha chain seems to be made of two subunits.</text>
</comment>
<evidence type="ECO:0000259" key="18">
    <source>
        <dbReference type="Pfam" id="PF02233"/>
    </source>
</evidence>
<evidence type="ECO:0000256" key="16">
    <source>
        <dbReference type="PIRNR" id="PIRNR000204"/>
    </source>
</evidence>
<keyword evidence="9 16" id="KW-0521">NADP</keyword>
<evidence type="ECO:0000256" key="10">
    <source>
        <dbReference type="ARBA" id="ARBA00022967"/>
    </source>
</evidence>
<evidence type="ECO:0000256" key="1">
    <source>
        <dbReference type="ARBA" id="ARBA00003943"/>
    </source>
</evidence>
<sequence>MEFGFTTAAYVVAAVLFILSLGGLSNQESAKRAVWYGIVGMALAVFATLVGPGSGLWLLSLLLIVGGGLIGQYVAQRVQMTEMPQLVAAMHSLVGLAAVFVGFNAHFEIGNVAQAMAIADSAKEADLSNLGAFGKLIAKKTSAELAILHVELFLGIFIGAITFTGSVVAYGKLAGKVTSAATKLPGGHALNAAAAGLSLICLVWYTSTGGFFPLFLMTLAALFIGYHLIMGIGGADMPVVVSMLNSYSGWAAAAIGFSLGNDLLIVVGALVGSSGAILSYIMCKAMNRHFVSVILGGFGGPQGEQMAVEGEQVAIEADGVAAALNDADSIVIIPGYGMAVAQAQQSVSELVRKLRAKGKNVRFAIHPVAGRLPGHMNVLLAEAKVPYDIVLEMDEINDDFPDTDVAIVIGSNDIVNPAAQEDPNSPIAGMPVLECWKAKQVFVSKRGQGTGYSGIENPLFFKENTRMFYGDAKASLDKLLPMID</sequence>
<dbReference type="EC" id="7.1.1.1" evidence="4 16"/>
<evidence type="ECO:0000256" key="8">
    <source>
        <dbReference type="ARBA" id="ARBA00022692"/>
    </source>
</evidence>
<feature type="domain" description="NADP transhydrogenase beta-like" evidence="18">
    <location>
        <begin position="7"/>
        <end position="480"/>
    </location>
</feature>
<dbReference type="GO" id="GO:0005886">
    <property type="term" value="C:plasma membrane"/>
    <property type="evidence" value="ECO:0007669"/>
    <property type="project" value="UniProtKB-SubCell"/>
</dbReference>
<keyword evidence="13 16" id="KW-0472">Membrane</keyword>
<evidence type="ECO:0000313" key="20">
    <source>
        <dbReference type="Proteomes" id="UP000271700"/>
    </source>
</evidence>
<gene>
    <name evidence="19" type="ORF">CLV75_1983</name>
</gene>
<dbReference type="PANTHER" id="PTHR44758:SF1">
    <property type="entry name" value="NAD(P) TRANSHYDROGENASE SUBUNIT BETA"/>
    <property type="match status" value="1"/>
</dbReference>
<evidence type="ECO:0000256" key="7">
    <source>
        <dbReference type="ARBA" id="ARBA00022519"/>
    </source>
</evidence>
<feature type="transmembrane region" description="Helical" evidence="17">
    <location>
        <begin position="211"/>
        <end position="232"/>
    </location>
</feature>
<dbReference type="Proteomes" id="UP000271700">
    <property type="component" value="Unassembled WGS sequence"/>
</dbReference>
<dbReference type="AlphaFoldDB" id="A0A497ZI05"/>
<protein>
    <recommendedName>
        <fullName evidence="5 16">NAD(P) transhydrogenase subunit beta</fullName>
        <ecNumber evidence="4 16">7.1.1.1</ecNumber>
    </recommendedName>
    <alternativeName>
        <fullName evidence="16">Nicotinamide nucleotide transhydrogenase subunit beta</fullName>
    </alternativeName>
</protein>
<keyword evidence="12 16" id="KW-0520">NAD</keyword>
<evidence type="ECO:0000256" key="11">
    <source>
        <dbReference type="ARBA" id="ARBA00022989"/>
    </source>
</evidence>
<dbReference type="OrthoDB" id="9763786at2"/>
<evidence type="ECO:0000256" key="14">
    <source>
        <dbReference type="ARBA" id="ARBA00048202"/>
    </source>
</evidence>
<keyword evidence="11 17" id="KW-1133">Transmembrane helix</keyword>
<dbReference type="InterPro" id="IPR012136">
    <property type="entry name" value="NADH_DH_b"/>
</dbReference>
<evidence type="ECO:0000256" key="6">
    <source>
        <dbReference type="ARBA" id="ARBA00022475"/>
    </source>
</evidence>
<keyword evidence="8 17" id="KW-0812">Transmembrane</keyword>
<name>A0A497ZI05_9RHOB</name>
<keyword evidence="10 16" id="KW-1278">Translocase</keyword>
<proteinExistence type="inferred from homology"/>
<dbReference type="SUPFAM" id="SSF52467">
    <property type="entry name" value="DHS-like NAD/FAD-binding domain"/>
    <property type="match status" value="1"/>
</dbReference>
<evidence type="ECO:0000256" key="4">
    <source>
        <dbReference type="ARBA" id="ARBA00012943"/>
    </source>
</evidence>
<keyword evidence="7 16" id="KW-0997">Cell inner membrane</keyword>
<organism evidence="19 20">
    <name type="scientific">Ruegeria conchae</name>
    <dbReference type="NCBI Taxonomy" id="981384"/>
    <lineage>
        <taxon>Bacteria</taxon>
        <taxon>Pseudomonadati</taxon>
        <taxon>Pseudomonadota</taxon>
        <taxon>Alphaproteobacteria</taxon>
        <taxon>Rhodobacterales</taxon>
        <taxon>Roseobacteraceae</taxon>
        <taxon>Ruegeria</taxon>
    </lineage>
</organism>
<comment type="similarity">
    <text evidence="3 16">Belongs to the PNT beta subunit family.</text>
</comment>
<evidence type="ECO:0000256" key="13">
    <source>
        <dbReference type="ARBA" id="ARBA00023136"/>
    </source>
</evidence>
<dbReference type="InterPro" id="IPR029035">
    <property type="entry name" value="DHS-like_NAD/FAD-binding_dom"/>
</dbReference>
<dbReference type="STRING" id="981384.GCA_000192475_01177"/>
<dbReference type="Pfam" id="PF02233">
    <property type="entry name" value="PNTB"/>
    <property type="match status" value="1"/>
</dbReference>
<comment type="subcellular location">
    <subcellularLocation>
        <location evidence="2">Cell inner membrane</location>
        <topology evidence="2">Multi-pass membrane protein</topology>
    </subcellularLocation>
</comment>
<feature type="transmembrane region" description="Helical" evidence="17">
    <location>
        <begin position="33"/>
        <end position="50"/>
    </location>
</feature>
<dbReference type="RefSeq" id="WP_010442808.1">
    <property type="nucleotide sequence ID" value="NZ_AEYW01000018.1"/>
</dbReference>
<evidence type="ECO:0000313" key="19">
    <source>
        <dbReference type="EMBL" id="RLK08309.1"/>
    </source>
</evidence>
<evidence type="ECO:0000256" key="2">
    <source>
        <dbReference type="ARBA" id="ARBA00004429"/>
    </source>
</evidence>
<evidence type="ECO:0000256" key="5">
    <source>
        <dbReference type="ARBA" id="ARBA00014581"/>
    </source>
</evidence>
<dbReference type="PIRSF" id="PIRSF000204">
    <property type="entry name" value="PNTB"/>
    <property type="match status" value="1"/>
</dbReference>
<dbReference type="PANTHER" id="PTHR44758">
    <property type="entry name" value="NAD(P) TRANSHYDROGENASE SUBUNIT BETA"/>
    <property type="match status" value="1"/>
</dbReference>
<dbReference type="EMBL" id="RCCT01000002">
    <property type="protein sequence ID" value="RLK08309.1"/>
    <property type="molecule type" value="Genomic_DNA"/>
</dbReference>
<feature type="transmembrane region" description="Helical" evidence="17">
    <location>
        <begin position="6"/>
        <end position="24"/>
    </location>
</feature>
<dbReference type="FunFam" id="3.40.50.1220:FF:000002">
    <property type="entry name" value="NAD(P) transhydrogenase subunit beta"/>
    <property type="match status" value="1"/>
</dbReference>
<evidence type="ECO:0000256" key="3">
    <source>
        <dbReference type="ARBA" id="ARBA00007919"/>
    </source>
</evidence>